<feature type="compositionally biased region" description="Polar residues" evidence="1">
    <location>
        <begin position="20"/>
        <end position="33"/>
    </location>
</feature>
<gene>
    <name evidence="2" type="ORF">EYW47_26035</name>
</gene>
<organism evidence="2 3">
    <name type="scientific">Paraburkholderia silviterrae</name>
    <dbReference type="NCBI Taxonomy" id="2528715"/>
    <lineage>
        <taxon>Bacteria</taxon>
        <taxon>Pseudomonadati</taxon>
        <taxon>Pseudomonadota</taxon>
        <taxon>Betaproteobacteria</taxon>
        <taxon>Burkholderiales</taxon>
        <taxon>Burkholderiaceae</taxon>
        <taxon>Paraburkholderia</taxon>
    </lineage>
</organism>
<name>A0A4R5M5S5_9BURK</name>
<dbReference type="Proteomes" id="UP000295722">
    <property type="component" value="Unassembled WGS sequence"/>
</dbReference>
<dbReference type="OrthoDB" id="3078209at2"/>
<dbReference type="RefSeq" id="WP_133197705.1">
    <property type="nucleotide sequence ID" value="NZ_JBHUCW010000005.1"/>
</dbReference>
<keyword evidence="3" id="KW-1185">Reference proteome</keyword>
<dbReference type="EMBL" id="SMRP01000015">
    <property type="protein sequence ID" value="TDG20629.1"/>
    <property type="molecule type" value="Genomic_DNA"/>
</dbReference>
<accession>A0A4R5M5S5</accession>
<sequence>MPQLIERPESVQINAYDGTGTLTSDLPSRTPWGQRQKDQSITRFLGPAVAADLRDWQHPEVGWGVILPDDDSVPIEARARGEDAHPAIQKLLAHRSGAPVLRWREEFGQDYLRRYYVDGRFHDLSAAAIKPGVQDGHIPRYLLIVAGPQAIPWSVQYALNMSTFVGRVEPSEMLSAYVDALIDDWAGFECHPEWPVVWSVNHGRPDITNLMQRAIADILWSKFAADPEFKGERIENQLATRENLCAALIERSPGLVITTSHGTTGPTSDAQRLKRQLGLPVDANYTSLNLADLANWKPAGAIWYAHACCSAGSDSTTRYEGLLPEDSSISRMLANVASTAKAMIAPLALSLIGAVAPLRAFVGHVEPTFDWTLRDPANGQGVTHALCTALYDNLYQPDRRTPIGYALRGIFSEAGAYYGAVRNAIEGINNNVPGMRDHALYNRLVAMDRQTTVIIGDPTVSLPRPT</sequence>
<comment type="caution">
    <text evidence="2">The sequence shown here is derived from an EMBL/GenBank/DDBJ whole genome shotgun (WGS) entry which is preliminary data.</text>
</comment>
<proteinExistence type="predicted"/>
<evidence type="ECO:0000256" key="1">
    <source>
        <dbReference type="SAM" id="MobiDB-lite"/>
    </source>
</evidence>
<evidence type="ECO:0000313" key="3">
    <source>
        <dbReference type="Proteomes" id="UP000295722"/>
    </source>
</evidence>
<dbReference type="AlphaFoldDB" id="A0A4R5M5S5"/>
<evidence type="ECO:0000313" key="2">
    <source>
        <dbReference type="EMBL" id="TDG20629.1"/>
    </source>
</evidence>
<protein>
    <submittedName>
        <fullName evidence="2">Uncharacterized protein</fullName>
    </submittedName>
</protein>
<reference evidence="2 3" key="1">
    <citation type="submission" date="2019-03" db="EMBL/GenBank/DDBJ databases">
        <title>Paraburkholderia sp. 4M-K11, isolated from subtropical forest soil.</title>
        <authorList>
            <person name="Gao Z.-H."/>
            <person name="Qiu L.-H."/>
        </authorList>
    </citation>
    <scope>NUCLEOTIDE SEQUENCE [LARGE SCALE GENOMIC DNA]</scope>
    <source>
        <strain evidence="2 3">4M-K11</strain>
    </source>
</reference>
<feature type="region of interest" description="Disordered" evidence="1">
    <location>
        <begin position="17"/>
        <end position="38"/>
    </location>
</feature>